<organism evidence="4 5">
    <name type="scientific">Frankia alni (strain DSM 45986 / CECT 9034 / ACN14a)</name>
    <dbReference type="NCBI Taxonomy" id="326424"/>
    <lineage>
        <taxon>Bacteria</taxon>
        <taxon>Bacillati</taxon>
        <taxon>Actinomycetota</taxon>
        <taxon>Actinomycetes</taxon>
        <taxon>Frankiales</taxon>
        <taxon>Frankiaceae</taxon>
        <taxon>Frankia</taxon>
    </lineage>
</organism>
<dbReference type="PANTHER" id="PTHR42760:SF40">
    <property type="entry name" value="3-OXOACYL-[ACYL-CARRIER-PROTEIN] REDUCTASE, CHLOROPLASTIC"/>
    <property type="match status" value="1"/>
</dbReference>
<dbReference type="KEGG" id="fal:FRAAL3971"/>
<dbReference type="OrthoDB" id="63584at2"/>
<reference evidence="4 5" key="1">
    <citation type="journal article" date="2007" name="Genome Res.">
        <title>Genome characteristics of facultatively symbiotic Frankia sp. strains reflect host range and host plant biogeography.</title>
        <authorList>
            <person name="Normand P."/>
            <person name="Lapierre P."/>
            <person name="Tisa L.S."/>
            <person name="Gogarten J.P."/>
            <person name="Alloisio N."/>
            <person name="Bagnarol E."/>
            <person name="Bassi C.A."/>
            <person name="Berry A.M."/>
            <person name="Bickhart D.M."/>
            <person name="Choisne N."/>
            <person name="Couloux A."/>
            <person name="Cournoyer B."/>
            <person name="Cruveiller S."/>
            <person name="Daubin V."/>
            <person name="Demange N."/>
            <person name="Francino M.P."/>
            <person name="Goltsman E."/>
            <person name="Huang Y."/>
            <person name="Kopp O.R."/>
            <person name="Labarre L."/>
            <person name="Lapidus A."/>
            <person name="Lavire C."/>
            <person name="Marechal J."/>
            <person name="Martinez M."/>
            <person name="Mastronunzio J.E."/>
            <person name="Mullin B.C."/>
            <person name="Niemann J."/>
            <person name="Pujic P."/>
            <person name="Rawnsley T."/>
            <person name="Rouy Z."/>
            <person name="Schenowitz C."/>
            <person name="Sellstedt A."/>
            <person name="Tavares F."/>
            <person name="Tomkins J.P."/>
            <person name="Vallenet D."/>
            <person name="Valverde C."/>
            <person name="Wall L.G."/>
            <person name="Wang Y."/>
            <person name="Medigue C."/>
            <person name="Benson D.R."/>
        </authorList>
    </citation>
    <scope>NUCLEOTIDE SEQUENCE [LARGE SCALE GENOMIC DNA]</scope>
    <source>
        <strain evidence="5">DSM 45986 / CECT 9034 / ACN14a</strain>
    </source>
</reference>
<evidence type="ECO:0000256" key="3">
    <source>
        <dbReference type="SAM" id="MobiDB-lite"/>
    </source>
</evidence>
<name>Q0RIQ4_FRAAA</name>
<dbReference type="CDD" id="cd05233">
    <property type="entry name" value="SDR_c"/>
    <property type="match status" value="1"/>
</dbReference>
<dbReference type="STRING" id="326424.FRAAL3971"/>
<dbReference type="InterPro" id="IPR036291">
    <property type="entry name" value="NAD(P)-bd_dom_sf"/>
</dbReference>
<dbReference type="AlphaFoldDB" id="Q0RIQ4"/>
<dbReference type="InterPro" id="IPR002347">
    <property type="entry name" value="SDR_fam"/>
</dbReference>
<feature type="region of interest" description="Disordered" evidence="3">
    <location>
        <begin position="106"/>
        <end position="186"/>
    </location>
</feature>
<comment type="similarity">
    <text evidence="1 2">Belongs to the short-chain dehydrogenases/reductases (SDR) family.</text>
</comment>
<accession>Q0RIQ4</accession>
<evidence type="ECO:0000256" key="2">
    <source>
        <dbReference type="RuleBase" id="RU000363"/>
    </source>
</evidence>
<dbReference type="eggNOG" id="COG0300">
    <property type="taxonomic scope" value="Bacteria"/>
</dbReference>
<dbReference type="Pfam" id="PF00106">
    <property type="entry name" value="adh_short"/>
    <property type="match status" value="2"/>
</dbReference>
<feature type="compositionally biased region" description="Low complexity" evidence="3">
    <location>
        <begin position="176"/>
        <end position="186"/>
    </location>
</feature>
<dbReference type="SUPFAM" id="SSF51735">
    <property type="entry name" value="NAD(P)-binding Rossmann-fold domains"/>
    <property type="match status" value="1"/>
</dbReference>
<dbReference type="RefSeq" id="WP_011605103.1">
    <property type="nucleotide sequence ID" value="NC_008278.1"/>
</dbReference>
<dbReference type="PRINTS" id="PR00081">
    <property type="entry name" value="GDHRDH"/>
</dbReference>
<dbReference type="EC" id="1.1.1.-" evidence="4"/>
<proteinExistence type="inferred from homology"/>
<dbReference type="Gene3D" id="3.40.50.720">
    <property type="entry name" value="NAD(P)-binding Rossmann-like Domain"/>
    <property type="match status" value="2"/>
</dbReference>
<dbReference type="Proteomes" id="UP000000657">
    <property type="component" value="Chromosome"/>
</dbReference>
<sequence length="355" mass="35772">MSAGTGRLAGRTAIVTGASRGLGRAIALAFAREGAAVAVVARTEAQWDARLPGTVHEVVEEIVKDGGRALAVPADLSRPADVERIVEVTRARLGPVDLLVNNAALTVPGRPPAQPQPQSQSQPGFPPSGSAAPGTPAAPSTPAAPREGATPAGPDGTPAAGASGQAPPAPAGTGAGVPAAPAPSGAPGRMPGWASFLNFPLKGLRMHFEIGLFASYRLMQLVLPDMIDLGRGSIVNISSVAGFIPGEGPYAAPGTPGPIAYGGNKAALHHLTQAVAIEAQAYGIAVNVLSPSEPVITPGNLVAAAGESDWASPEEFAEATVLVALADPATTNGQLLWSDDVLHPDLGRRGWLRPT</sequence>
<dbReference type="EMBL" id="CT573213">
    <property type="protein sequence ID" value="CAJ62613.1"/>
    <property type="molecule type" value="Genomic_DNA"/>
</dbReference>
<evidence type="ECO:0000313" key="5">
    <source>
        <dbReference type="Proteomes" id="UP000000657"/>
    </source>
</evidence>
<protein>
    <submittedName>
        <fullName evidence="4">Short-chain acyl dehydrogenase</fullName>
        <ecNumber evidence="4">1.1.1.-</ecNumber>
    </submittedName>
</protein>
<dbReference type="GO" id="GO:0030497">
    <property type="term" value="P:fatty acid elongation"/>
    <property type="evidence" value="ECO:0007669"/>
    <property type="project" value="TreeGrafter"/>
</dbReference>
<gene>
    <name evidence="4" type="ordered locus">FRAAL3971</name>
</gene>
<dbReference type="GO" id="GO:0016616">
    <property type="term" value="F:oxidoreductase activity, acting on the CH-OH group of donors, NAD or NADP as acceptor"/>
    <property type="evidence" value="ECO:0007669"/>
    <property type="project" value="TreeGrafter"/>
</dbReference>
<dbReference type="PRINTS" id="PR00080">
    <property type="entry name" value="SDRFAMILY"/>
</dbReference>
<dbReference type="PANTHER" id="PTHR42760">
    <property type="entry name" value="SHORT-CHAIN DEHYDROGENASES/REDUCTASES FAMILY MEMBER"/>
    <property type="match status" value="1"/>
</dbReference>
<keyword evidence="4" id="KW-0560">Oxidoreductase</keyword>
<dbReference type="HOGENOM" id="CLU_010194_2_10_11"/>
<keyword evidence="5" id="KW-1185">Reference proteome</keyword>
<evidence type="ECO:0000256" key="1">
    <source>
        <dbReference type="ARBA" id="ARBA00006484"/>
    </source>
</evidence>
<evidence type="ECO:0000313" key="4">
    <source>
        <dbReference type="EMBL" id="CAJ62613.1"/>
    </source>
</evidence>
<feature type="compositionally biased region" description="Low complexity" evidence="3">
    <location>
        <begin position="116"/>
        <end position="166"/>
    </location>
</feature>